<proteinExistence type="predicted"/>
<reference evidence="2 3" key="1">
    <citation type="journal article" date="2015" name="Front. Microbiol.">
        <title>Genome sequence of the plant growth promoting endophytic yeast Rhodotorula graminis WP1.</title>
        <authorList>
            <person name="Firrincieli A."/>
            <person name="Otillar R."/>
            <person name="Salamov A."/>
            <person name="Schmutz J."/>
            <person name="Khan Z."/>
            <person name="Redman R.S."/>
            <person name="Fleck N.D."/>
            <person name="Lindquist E."/>
            <person name="Grigoriev I.V."/>
            <person name="Doty S.L."/>
        </authorList>
    </citation>
    <scope>NUCLEOTIDE SEQUENCE [LARGE SCALE GENOMIC DNA]</scope>
    <source>
        <strain evidence="2 3">WP1</strain>
    </source>
</reference>
<feature type="compositionally biased region" description="Basic and acidic residues" evidence="1">
    <location>
        <begin position="152"/>
        <end position="167"/>
    </location>
</feature>
<gene>
    <name evidence="2" type="ORF">RHOBADRAFT_54205</name>
</gene>
<feature type="compositionally biased region" description="Low complexity" evidence="1">
    <location>
        <begin position="133"/>
        <end position="147"/>
    </location>
</feature>
<name>A0A194S0W2_RHOGW</name>
<sequence length="547" mass="57423">MAILSWTTRRRTSLDRRDQDALVGFSSGASTDDDGLPHTPPDLPFIAPALKASLSSPSSSHPPSTVLEIALAESSLSPFSHRNLSRSPSPPPSPQLASASTSRQDRHRSLPAGFEHIPWISDDDDSDVEGRLSRSLSPPLHDLLSLPPLSPDVDHRGDDDGEAKLDGEAAAALSPASTSSDLPPSPPRTPSPRRRFASLSNASTAEHDLPWATSSERAPPSPDRSSGRSSPSPRRRSSTRSGLPTLRAQLSPPHPSPTSTTSPASRSSPSTSPDKPVRPTLLRESSTTTTSTTSSRRPALPVSQAPSPPPSPRSRAALQLPTPDDVRARHAATRSGERGRPRDVEREGGAAAGTTAGDGLQLSFSTAPFEREDEREIESKRRDDVAAAHGPVAAEGDGPLVDEADPHSLDYFERHCHSLSLLRLRHALSVATVLASLPPSAPPSPPSSSSESDPSPSRAGSTPRREPLVAHVPGLSSTPSAAAAVGPRPPSSRPSSSSTPLGAGNGAGSMVSQQYRLYAMGRAKAQRTGGVGYWEGGLAAWELLLMD</sequence>
<dbReference type="AlphaFoldDB" id="A0A194S0W2"/>
<feature type="compositionally biased region" description="Low complexity" evidence="1">
    <location>
        <begin position="257"/>
        <end position="273"/>
    </location>
</feature>
<protein>
    <submittedName>
        <fullName evidence="2">Uncharacterized protein</fullName>
    </submittedName>
</protein>
<feature type="compositionally biased region" description="Low complexity" evidence="1">
    <location>
        <begin position="285"/>
        <end position="305"/>
    </location>
</feature>
<dbReference type="GeneID" id="28977646"/>
<feature type="compositionally biased region" description="Low complexity" evidence="1">
    <location>
        <begin position="223"/>
        <end position="232"/>
    </location>
</feature>
<feature type="region of interest" description="Disordered" evidence="1">
    <location>
        <begin position="437"/>
        <end position="507"/>
    </location>
</feature>
<evidence type="ECO:0000256" key="1">
    <source>
        <dbReference type="SAM" id="MobiDB-lite"/>
    </source>
</evidence>
<feature type="region of interest" description="Disordered" evidence="1">
    <location>
        <begin position="78"/>
        <end position="405"/>
    </location>
</feature>
<dbReference type="EMBL" id="KQ474080">
    <property type="protein sequence ID" value="KPV74368.1"/>
    <property type="molecule type" value="Genomic_DNA"/>
</dbReference>
<feature type="compositionally biased region" description="Basic and acidic residues" evidence="1">
    <location>
        <begin position="369"/>
        <end position="386"/>
    </location>
</feature>
<dbReference type="Proteomes" id="UP000053890">
    <property type="component" value="Unassembled WGS sequence"/>
</dbReference>
<keyword evidence="3" id="KW-1185">Reference proteome</keyword>
<feature type="compositionally biased region" description="Low complexity" evidence="1">
    <location>
        <begin position="169"/>
        <end position="182"/>
    </location>
</feature>
<evidence type="ECO:0000313" key="2">
    <source>
        <dbReference type="EMBL" id="KPV74368.1"/>
    </source>
</evidence>
<feature type="region of interest" description="Disordered" evidence="1">
    <location>
        <begin position="1"/>
        <end position="46"/>
    </location>
</feature>
<dbReference type="OrthoDB" id="2530520at2759"/>
<dbReference type="OMA" id="HIPWISD"/>
<dbReference type="RefSeq" id="XP_018270417.1">
    <property type="nucleotide sequence ID" value="XM_018417198.1"/>
</dbReference>
<feature type="compositionally biased region" description="Low complexity" evidence="1">
    <location>
        <begin position="447"/>
        <end position="457"/>
    </location>
</feature>
<accession>A0A194S0W2</accession>
<evidence type="ECO:0000313" key="3">
    <source>
        <dbReference type="Proteomes" id="UP000053890"/>
    </source>
</evidence>
<organism evidence="2 3">
    <name type="scientific">Rhodotorula graminis (strain WP1)</name>
    <dbReference type="NCBI Taxonomy" id="578459"/>
    <lineage>
        <taxon>Eukaryota</taxon>
        <taxon>Fungi</taxon>
        <taxon>Dikarya</taxon>
        <taxon>Basidiomycota</taxon>
        <taxon>Pucciniomycotina</taxon>
        <taxon>Microbotryomycetes</taxon>
        <taxon>Sporidiobolales</taxon>
        <taxon>Sporidiobolaceae</taxon>
        <taxon>Rhodotorula</taxon>
    </lineage>
</organism>
<feature type="compositionally biased region" description="Basic and acidic residues" evidence="1">
    <location>
        <begin position="335"/>
        <end position="348"/>
    </location>
</feature>